<reference evidence="17" key="2">
    <citation type="journal article" date="2018" name="Biosci. Biotechnol. Biochem.">
        <title>Polysaccharide hydrolase of the hadal zone amphipods Hirondellea gigas.</title>
        <authorList>
            <person name="Kobayashi H."/>
            <person name="Nagahama T."/>
            <person name="Arai W."/>
            <person name="Sasagawa Y."/>
            <person name="Umeda M."/>
            <person name="Hayashi T."/>
            <person name="Nikaido I."/>
            <person name="Watanabe H."/>
            <person name="Oguri K."/>
            <person name="Kitazato H."/>
            <person name="Fujioka K."/>
            <person name="Kido Y."/>
            <person name="Takami H."/>
        </authorList>
    </citation>
    <scope>NUCLEOTIDE SEQUENCE</scope>
    <source>
        <tissue evidence="17">Whole body</tissue>
    </source>
</reference>
<sequence>MLKVPRKDLCRLLSRQVSHNDCLSFLCAGALSSSHSMISTTLLPQPSRTYQPSRALSTTSASRAAANKISGFGGWRSGEQSRGQWASRASWSPKLSTGATFIGGGFAFAATLIYWLYGAATQKAESPEIVSDEELLRQYGVRKKDLPEYSLDDVAKHATMEDRVWVCFNSGVYDITDFIAQHPGGDKIMLGAGGSVEPFWALYAVHKTPHVLQWLELYRIGNLSPDDVNQSTANMDDPYAGDPRRHIALKPACKKPFNAEPPLALLVDSLYTPNELFYVRNHLPVPEVTEAEYELEVEGKGIKQLTLTLKDIKKLPKHTITCAVQCGGNRRSEMVKVKPVKGLNWGAAAISNATWSGARLCDVLKQAGFDEKNTTAKHVQFEGLDLDPTSHPYGASIPLWKAVDPRGEVLLAYEMNGVPIPRDHGFPIRVIVPGVVGARNVKWLGRIIVSEEESPSHWQQNDYKGFSPNVDWDTVDFSKSPAIQEMPVVSAICSPGDGETVKPDNGVVTIKGYAYSGGGRKIVRVDISTDGGKNWRAVESLNSDIAEHPQAWGWSLWTADVQVPKGAEKLDVVVKAIDSNYNTQPENVEHIWNLRGVMSNAYHKITLNIKAK</sequence>
<comment type="pathway">
    <text evidence="5">Energy metabolism; sulfur metabolism.</text>
</comment>
<evidence type="ECO:0000256" key="10">
    <source>
        <dbReference type="ARBA" id="ARBA00022723"/>
    </source>
</evidence>
<evidence type="ECO:0000259" key="16">
    <source>
        <dbReference type="PROSITE" id="PS50255"/>
    </source>
</evidence>
<accession>A0A2P2I5P2</accession>
<evidence type="ECO:0000256" key="4">
    <source>
        <dbReference type="ARBA" id="ARBA00004678"/>
    </source>
</evidence>
<keyword evidence="8" id="KW-0500">Molybdenum</keyword>
<evidence type="ECO:0000256" key="2">
    <source>
        <dbReference type="ARBA" id="ARBA00001970"/>
    </source>
</evidence>
<evidence type="ECO:0000256" key="7">
    <source>
        <dbReference type="ARBA" id="ARBA00012505"/>
    </source>
</evidence>
<reference evidence="18" key="1">
    <citation type="submission" date="2017-11" db="EMBL/GenBank/DDBJ databases">
        <title>The sensing device of the deep-sea amphipod.</title>
        <authorList>
            <person name="Kobayashi H."/>
            <person name="Nagahama T."/>
            <person name="Arai W."/>
            <person name="Sasagawa Y."/>
            <person name="Umeda M."/>
            <person name="Hayashi T."/>
            <person name="Nikaido I."/>
            <person name="Watanabe H."/>
            <person name="Oguri K."/>
            <person name="Kitazato H."/>
            <person name="Fujioka K."/>
            <person name="Kido Y."/>
            <person name="Takami H."/>
        </authorList>
    </citation>
    <scope>NUCLEOTIDE SEQUENCE</scope>
    <source>
        <tissue evidence="18">Whole body</tissue>
    </source>
</reference>
<dbReference type="InterPro" id="IPR036400">
    <property type="entry name" value="Cyt_B5-like_heme/steroid_sf"/>
</dbReference>
<comment type="cofactor">
    <cofactor evidence="2">
        <name>heme b</name>
        <dbReference type="ChEBI" id="CHEBI:60344"/>
    </cofactor>
</comment>
<dbReference type="Gene3D" id="2.60.40.650">
    <property type="match status" value="1"/>
</dbReference>
<evidence type="ECO:0000256" key="12">
    <source>
        <dbReference type="ARBA" id="ARBA00023004"/>
    </source>
</evidence>
<dbReference type="EMBL" id="IACT01001055">
    <property type="protein sequence ID" value="LAC20420.1"/>
    <property type="molecule type" value="mRNA"/>
</dbReference>
<dbReference type="FunFam" id="2.60.40.650:FF:000002">
    <property type="entry name" value="sulfite oxidase"/>
    <property type="match status" value="1"/>
</dbReference>
<dbReference type="InterPro" id="IPR014756">
    <property type="entry name" value="Ig_E-set"/>
</dbReference>
<dbReference type="EMBL" id="IACF01003743">
    <property type="protein sequence ID" value="LAB69353.1"/>
    <property type="molecule type" value="mRNA"/>
</dbReference>
<evidence type="ECO:0000256" key="13">
    <source>
        <dbReference type="ARBA" id="ARBA00023128"/>
    </source>
</evidence>
<feature type="transmembrane region" description="Helical" evidence="15">
    <location>
        <begin position="95"/>
        <end position="117"/>
    </location>
</feature>
<comment type="pathway">
    <text evidence="4">Sulfur metabolism.</text>
</comment>
<dbReference type="InterPro" id="IPR022407">
    <property type="entry name" value="OxRdtase_Mopterin_BS"/>
</dbReference>
<dbReference type="Pfam" id="PF03404">
    <property type="entry name" value="Mo-co_dimer"/>
    <property type="match status" value="1"/>
</dbReference>
<dbReference type="FunFam" id="3.90.420.10:FF:000002">
    <property type="entry name" value="sulfite oxidase, mitochondrial"/>
    <property type="match status" value="1"/>
</dbReference>
<evidence type="ECO:0000256" key="15">
    <source>
        <dbReference type="SAM" id="Phobius"/>
    </source>
</evidence>
<dbReference type="InterPro" id="IPR005066">
    <property type="entry name" value="MoCF_OxRdtse_dimer"/>
</dbReference>
<organism evidence="17">
    <name type="scientific">Hirondellea gigas</name>
    <dbReference type="NCBI Taxonomy" id="1518452"/>
    <lineage>
        <taxon>Eukaryota</taxon>
        <taxon>Metazoa</taxon>
        <taxon>Ecdysozoa</taxon>
        <taxon>Arthropoda</taxon>
        <taxon>Crustacea</taxon>
        <taxon>Multicrustacea</taxon>
        <taxon>Malacostraca</taxon>
        <taxon>Eumalacostraca</taxon>
        <taxon>Peracarida</taxon>
        <taxon>Amphipoda</taxon>
        <taxon>Amphilochidea</taxon>
        <taxon>Lysianassida</taxon>
        <taxon>Lysianassidira</taxon>
        <taxon>Lysianassoidea</taxon>
        <taxon>Lysianassidae</taxon>
        <taxon>Hirondellea</taxon>
    </lineage>
</organism>
<evidence type="ECO:0000256" key="5">
    <source>
        <dbReference type="ARBA" id="ARBA00004971"/>
    </source>
</evidence>
<dbReference type="FunFam" id="3.10.120.10:FF:000007">
    <property type="entry name" value="Sulfite oxidase, mitochondrial"/>
    <property type="match status" value="1"/>
</dbReference>
<dbReference type="SMART" id="SM01117">
    <property type="entry name" value="Cyt-b5"/>
    <property type="match status" value="1"/>
</dbReference>
<dbReference type="GO" id="GO:0020037">
    <property type="term" value="F:heme binding"/>
    <property type="evidence" value="ECO:0007669"/>
    <property type="project" value="TreeGrafter"/>
</dbReference>
<dbReference type="SUPFAM" id="SSF56524">
    <property type="entry name" value="Oxidoreductase molybdopterin-binding domain"/>
    <property type="match status" value="1"/>
</dbReference>
<evidence type="ECO:0000313" key="18">
    <source>
        <dbReference type="EMBL" id="LAC20420.1"/>
    </source>
</evidence>
<dbReference type="AlphaFoldDB" id="A0A2P2I5P2"/>
<dbReference type="EC" id="1.8.3.1" evidence="7"/>
<dbReference type="GO" id="GO:0008482">
    <property type="term" value="F:sulfite oxidase activity"/>
    <property type="evidence" value="ECO:0007669"/>
    <property type="project" value="UniProtKB-EC"/>
</dbReference>
<dbReference type="GO" id="GO:0006790">
    <property type="term" value="P:sulfur compound metabolic process"/>
    <property type="evidence" value="ECO:0007669"/>
    <property type="project" value="UniProtKB-UniPathway"/>
</dbReference>
<evidence type="ECO:0000256" key="3">
    <source>
        <dbReference type="ARBA" id="ARBA00004569"/>
    </source>
</evidence>
<keyword evidence="11" id="KW-0560">Oxidoreductase</keyword>
<evidence type="ECO:0000256" key="11">
    <source>
        <dbReference type="ARBA" id="ARBA00023002"/>
    </source>
</evidence>
<dbReference type="InterPro" id="IPR000572">
    <property type="entry name" value="OxRdtase_Mopterin-bd_dom"/>
</dbReference>
<dbReference type="PANTHER" id="PTHR19372:SF7">
    <property type="entry name" value="SULFITE OXIDASE, MITOCHONDRIAL"/>
    <property type="match status" value="1"/>
</dbReference>
<dbReference type="InterPro" id="IPR036374">
    <property type="entry name" value="OxRdtase_Mopterin-bd_sf"/>
</dbReference>
<evidence type="ECO:0000313" key="17">
    <source>
        <dbReference type="EMBL" id="LAB69353.1"/>
    </source>
</evidence>
<keyword evidence="15" id="KW-1133">Transmembrane helix</keyword>
<dbReference type="PROSITE" id="PS00559">
    <property type="entry name" value="MOLYBDOPTERIN_EUK"/>
    <property type="match status" value="1"/>
</dbReference>
<protein>
    <recommendedName>
        <fullName evidence="14">Sulfite oxidase</fullName>
        <ecNumber evidence="7">1.8.3.1</ecNumber>
    </recommendedName>
</protein>
<dbReference type="SUPFAM" id="SSF55856">
    <property type="entry name" value="Cytochrome b5-like heme/steroid binding domain"/>
    <property type="match status" value="1"/>
</dbReference>
<comment type="subcellular location">
    <subcellularLocation>
        <location evidence="3">Mitochondrion intermembrane space</location>
    </subcellularLocation>
</comment>
<dbReference type="Pfam" id="PF00174">
    <property type="entry name" value="Oxidored_molyb"/>
    <property type="match status" value="1"/>
</dbReference>
<evidence type="ECO:0000256" key="14">
    <source>
        <dbReference type="ARBA" id="ARBA00070338"/>
    </source>
</evidence>
<evidence type="ECO:0000256" key="1">
    <source>
        <dbReference type="ARBA" id="ARBA00001924"/>
    </source>
</evidence>
<keyword evidence="12" id="KW-0408">Iron</keyword>
<dbReference type="GO" id="GO:0043546">
    <property type="term" value="F:molybdopterin cofactor binding"/>
    <property type="evidence" value="ECO:0007669"/>
    <property type="project" value="InterPro"/>
</dbReference>
<name>A0A2P2I5P2_9CRUS</name>
<dbReference type="GO" id="GO:0030151">
    <property type="term" value="F:molybdenum ion binding"/>
    <property type="evidence" value="ECO:0007669"/>
    <property type="project" value="InterPro"/>
</dbReference>
<dbReference type="GO" id="GO:0005758">
    <property type="term" value="C:mitochondrial intermembrane space"/>
    <property type="evidence" value="ECO:0007669"/>
    <property type="project" value="UniProtKB-SubCell"/>
</dbReference>
<dbReference type="PRINTS" id="PR00407">
    <property type="entry name" value="EUMOPTERIN"/>
</dbReference>
<keyword evidence="9" id="KW-0349">Heme</keyword>
<dbReference type="SUPFAM" id="SSF81296">
    <property type="entry name" value="E set domains"/>
    <property type="match status" value="1"/>
</dbReference>
<keyword evidence="13" id="KW-0496">Mitochondrion</keyword>
<evidence type="ECO:0000256" key="8">
    <source>
        <dbReference type="ARBA" id="ARBA00022505"/>
    </source>
</evidence>
<feature type="domain" description="Cytochrome b5 heme-binding" evidence="16">
    <location>
        <begin position="146"/>
        <end position="224"/>
    </location>
</feature>
<dbReference type="InterPro" id="IPR008335">
    <property type="entry name" value="Mopterin_OxRdtase_euk"/>
</dbReference>
<proteinExistence type="evidence at transcript level"/>
<dbReference type="PANTHER" id="PTHR19372">
    <property type="entry name" value="SULFITE REDUCTASE"/>
    <property type="match status" value="1"/>
</dbReference>
<evidence type="ECO:0000256" key="6">
    <source>
        <dbReference type="ARBA" id="ARBA00011738"/>
    </source>
</evidence>
<dbReference type="Pfam" id="PF00173">
    <property type="entry name" value="Cyt-b5"/>
    <property type="match status" value="1"/>
</dbReference>
<comment type="cofactor">
    <cofactor evidence="1">
        <name>Mo-molybdopterin</name>
        <dbReference type="ChEBI" id="CHEBI:71302"/>
    </cofactor>
</comment>
<dbReference type="InterPro" id="IPR001199">
    <property type="entry name" value="Cyt_B5-like_heme/steroid-bd"/>
</dbReference>
<comment type="subunit">
    <text evidence="6">Homodimer.</text>
</comment>
<keyword evidence="10" id="KW-0479">Metal-binding</keyword>
<dbReference type="Gene3D" id="3.90.420.10">
    <property type="entry name" value="Oxidoreductase, molybdopterin-binding domain"/>
    <property type="match status" value="1"/>
</dbReference>
<dbReference type="CDD" id="cd02111">
    <property type="entry name" value="eukary_SO_Moco"/>
    <property type="match status" value="1"/>
</dbReference>
<dbReference type="PROSITE" id="PS50255">
    <property type="entry name" value="CYTOCHROME_B5_2"/>
    <property type="match status" value="1"/>
</dbReference>
<dbReference type="Gene3D" id="3.10.120.10">
    <property type="entry name" value="Cytochrome b5-like heme/steroid binding domain"/>
    <property type="match status" value="1"/>
</dbReference>
<keyword evidence="15" id="KW-0472">Membrane</keyword>
<keyword evidence="15" id="KW-0812">Transmembrane</keyword>
<dbReference type="UniPathway" id="UPA00096"/>
<evidence type="ECO:0000256" key="9">
    <source>
        <dbReference type="ARBA" id="ARBA00022617"/>
    </source>
</evidence>